<organism evidence="2 3">
    <name type="scientific">Punica granatum</name>
    <name type="common">Pomegranate</name>
    <dbReference type="NCBI Taxonomy" id="22663"/>
    <lineage>
        <taxon>Eukaryota</taxon>
        <taxon>Viridiplantae</taxon>
        <taxon>Streptophyta</taxon>
        <taxon>Embryophyta</taxon>
        <taxon>Tracheophyta</taxon>
        <taxon>Spermatophyta</taxon>
        <taxon>Magnoliopsida</taxon>
        <taxon>eudicotyledons</taxon>
        <taxon>Gunneridae</taxon>
        <taxon>Pentapetalae</taxon>
        <taxon>rosids</taxon>
        <taxon>malvids</taxon>
        <taxon>Myrtales</taxon>
        <taxon>Lythraceae</taxon>
        <taxon>Punica</taxon>
    </lineage>
</organism>
<reference evidence="2 3" key="1">
    <citation type="submission" date="2017-11" db="EMBL/GenBank/DDBJ databases">
        <title>De-novo sequencing of pomegranate (Punica granatum L.) genome.</title>
        <authorList>
            <person name="Akparov Z."/>
            <person name="Amiraslanov A."/>
            <person name="Hajiyeva S."/>
            <person name="Abbasov M."/>
            <person name="Kaur K."/>
            <person name="Hamwieh A."/>
            <person name="Solovyev V."/>
            <person name="Salamov A."/>
            <person name="Braich B."/>
            <person name="Kosarev P."/>
            <person name="Mahmoud A."/>
            <person name="Hajiyev E."/>
            <person name="Babayeva S."/>
            <person name="Izzatullayeva V."/>
            <person name="Mammadov A."/>
            <person name="Mammadov A."/>
            <person name="Sharifova S."/>
            <person name="Ojaghi J."/>
            <person name="Eynullazada K."/>
            <person name="Bayramov B."/>
            <person name="Abdulazimova A."/>
            <person name="Shahmuradov I."/>
        </authorList>
    </citation>
    <scope>NUCLEOTIDE SEQUENCE [LARGE SCALE GENOMIC DNA]</scope>
    <source>
        <strain evidence="3">cv. AG2017</strain>
        <tissue evidence="2">Leaf</tissue>
    </source>
</reference>
<evidence type="ECO:0000313" key="3">
    <source>
        <dbReference type="Proteomes" id="UP000233551"/>
    </source>
</evidence>
<feature type="region of interest" description="Disordered" evidence="1">
    <location>
        <begin position="64"/>
        <end position="105"/>
    </location>
</feature>
<protein>
    <submittedName>
        <fullName evidence="2">Uncharacterized protein</fullName>
    </submittedName>
</protein>
<dbReference type="Proteomes" id="UP000233551">
    <property type="component" value="Unassembled WGS sequence"/>
</dbReference>
<keyword evidence="3" id="KW-1185">Reference proteome</keyword>
<comment type="caution">
    <text evidence="2">The sequence shown here is derived from an EMBL/GenBank/DDBJ whole genome shotgun (WGS) entry which is preliminary data.</text>
</comment>
<name>A0A2I0L178_PUNGR</name>
<sequence>MQSPHGTLMRRVQSRRARRTNDRAARASSGKSRYAHAWLTEALGGLVSRPPRTGSTCTVKDHRYREQARTTADSEFRPFGIHRRSTPELESFSTRHPAKQNPSLHSRGIANESTIAQQQTRHPTKCNRSKILGATSAPLHYSRVSQPLHRSQGFIPISLHLGFTPTSLQPQSKKSLKDSTRCTQLHHKQMTNNKACCHSIVCNTNRLSDG</sequence>
<evidence type="ECO:0000313" key="2">
    <source>
        <dbReference type="EMBL" id="PKI74469.1"/>
    </source>
</evidence>
<dbReference type="EMBL" id="PGOL01000205">
    <property type="protein sequence ID" value="PKI74469.1"/>
    <property type="molecule type" value="Genomic_DNA"/>
</dbReference>
<accession>A0A2I0L178</accession>
<feature type="compositionally biased region" description="Basic and acidic residues" evidence="1">
    <location>
        <begin position="64"/>
        <end position="76"/>
    </location>
</feature>
<feature type="region of interest" description="Disordered" evidence="1">
    <location>
        <begin position="1"/>
        <end position="33"/>
    </location>
</feature>
<proteinExistence type="predicted"/>
<gene>
    <name evidence="2" type="ORF">CRG98_005151</name>
</gene>
<dbReference type="AlphaFoldDB" id="A0A2I0L178"/>
<evidence type="ECO:0000256" key="1">
    <source>
        <dbReference type="SAM" id="MobiDB-lite"/>
    </source>
</evidence>